<evidence type="ECO:0000259" key="8">
    <source>
        <dbReference type="Pfam" id="PF20684"/>
    </source>
</evidence>
<sequence>MVRQAYFQTPGHVVAAGVVLSLVDIIAVTLRIWARKRQRQPLRWDDWFIIPAMLLAIGIGIDLIYGVSQRALGYTLEVPPDYVGNPLELITDQTIMTAKIEFAYVLMLPIALGCAKLSILFFYSRIFAAASAGKRYYLLMALQVFVGIWTVAFFFIALFQCKLQFWVFFSSTMDMVEHCPWTMDVALSLCITDFVTDLVILAIPVPLIWSITQMTVSNKITVLAVFFLGSTTVIASLLRLVNLIQIISSGFDPNLDEILVITEYLYWGMIECGVGICAACFPVFQVLFRDLPWNKVFSHPKSTSDNSDLTDSQESKEAGKSSIVVQHTFRVSNREVTGSPV</sequence>
<evidence type="ECO:0000256" key="5">
    <source>
        <dbReference type="ARBA" id="ARBA00038359"/>
    </source>
</evidence>
<dbReference type="Pfam" id="PF20684">
    <property type="entry name" value="Fung_rhodopsin"/>
    <property type="match status" value="1"/>
</dbReference>
<comment type="caution">
    <text evidence="9">The sequence shown here is derived from an EMBL/GenBank/DDBJ whole genome shotgun (WGS) entry which is preliminary data.</text>
</comment>
<feature type="transmembrane region" description="Helical" evidence="7">
    <location>
        <begin position="264"/>
        <end position="288"/>
    </location>
</feature>
<evidence type="ECO:0000256" key="4">
    <source>
        <dbReference type="ARBA" id="ARBA00023136"/>
    </source>
</evidence>
<evidence type="ECO:0000256" key="6">
    <source>
        <dbReference type="SAM" id="MobiDB-lite"/>
    </source>
</evidence>
<feature type="domain" description="Rhodopsin" evidence="8">
    <location>
        <begin position="30"/>
        <end position="289"/>
    </location>
</feature>
<evidence type="ECO:0000256" key="7">
    <source>
        <dbReference type="SAM" id="Phobius"/>
    </source>
</evidence>
<evidence type="ECO:0000256" key="2">
    <source>
        <dbReference type="ARBA" id="ARBA00022692"/>
    </source>
</evidence>
<feature type="transmembrane region" description="Helical" evidence="7">
    <location>
        <begin position="136"/>
        <end position="159"/>
    </location>
</feature>
<gene>
    <name evidence="9" type="ORF">QBC38DRAFT_486304</name>
</gene>
<feature type="transmembrane region" description="Helical" evidence="7">
    <location>
        <begin position="46"/>
        <end position="67"/>
    </location>
</feature>
<dbReference type="GO" id="GO:0016020">
    <property type="term" value="C:membrane"/>
    <property type="evidence" value="ECO:0007669"/>
    <property type="project" value="UniProtKB-SubCell"/>
</dbReference>
<protein>
    <recommendedName>
        <fullName evidence="8">Rhodopsin domain-containing protein</fullName>
    </recommendedName>
</protein>
<keyword evidence="10" id="KW-1185">Reference proteome</keyword>
<feature type="transmembrane region" description="Helical" evidence="7">
    <location>
        <begin position="12"/>
        <end position="34"/>
    </location>
</feature>
<evidence type="ECO:0000313" key="9">
    <source>
        <dbReference type="EMBL" id="KAK4224045.1"/>
    </source>
</evidence>
<keyword evidence="4 7" id="KW-0472">Membrane</keyword>
<dbReference type="EMBL" id="MU865405">
    <property type="protein sequence ID" value="KAK4224045.1"/>
    <property type="molecule type" value="Genomic_DNA"/>
</dbReference>
<name>A0AAN7GWG0_9PEZI</name>
<feature type="compositionally biased region" description="Polar residues" evidence="6">
    <location>
        <begin position="300"/>
        <end position="312"/>
    </location>
</feature>
<proteinExistence type="inferred from homology"/>
<feature type="transmembrane region" description="Helical" evidence="7">
    <location>
        <begin position="102"/>
        <end position="124"/>
    </location>
</feature>
<evidence type="ECO:0000256" key="3">
    <source>
        <dbReference type="ARBA" id="ARBA00022989"/>
    </source>
</evidence>
<evidence type="ECO:0000256" key="1">
    <source>
        <dbReference type="ARBA" id="ARBA00004141"/>
    </source>
</evidence>
<feature type="transmembrane region" description="Helical" evidence="7">
    <location>
        <begin position="221"/>
        <end position="244"/>
    </location>
</feature>
<feature type="transmembrane region" description="Helical" evidence="7">
    <location>
        <begin position="185"/>
        <end position="209"/>
    </location>
</feature>
<comment type="subcellular location">
    <subcellularLocation>
        <location evidence="1">Membrane</location>
        <topology evidence="1">Multi-pass membrane protein</topology>
    </subcellularLocation>
</comment>
<dbReference type="PANTHER" id="PTHR33048">
    <property type="entry name" value="PTH11-LIKE INTEGRAL MEMBRANE PROTEIN (AFU_ORTHOLOGUE AFUA_5G11245)"/>
    <property type="match status" value="1"/>
</dbReference>
<organism evidence="9 10">
    <name type="scientific">Podospora fimiseda</name>
    <dbReference type="NCBI Taxonomy" id="252190"/>
    <lineage>
        <taxon>Eukaryota</taxon>
        <taxon>Fungi</taxon>
        <taxon>Dikarya</taxon>
        <taxon>Ascomycota</taxon>
        <taxon>Pezizomycotina</taxon>
        <taxon>Sordariomycetes</taxon>
        <taxon>Sordariomycetidae</taxon>
        <taxon>Sordariales</taxon>
        <taxon>Podosporaceae</taxon>
        <taxon>Podospora</taxon>
    </lineage>
</organism>
<dbReference type="AlphaFoldDB" id="A0AAN7GWG0"/>
<accession>A0AAN7GWG0</accession>
<keyword evidence="2 7" id="KW-0812">Transmembrane</keyword>
<dbReference type="Proteomes" id="UP001301958">
    <property type="component" value="Unassembled WGS sequence"/>
</dbReference>
<reference evidence="9" key="2">
    <citation type="submission" date="2023-05" db="EMBL/GenBank/DDBJ databases">
        <authorList>
            <consortium name="Lawrence Berkeley National Laboratory"/>
            <person name="Steindorff A."/>
            <person name="Hensen N."/>
            <person name="Bonometti L."/>
            <person name="Westerberg I."/>
            <person name="Brannstrom I.O."/>
            <person name="Guillou S."/>
            <person name="Cros-Aarteil S."/>
            <person name="Calhoun S."/>
            <person name="Haridas S."/>
            <person name="Kuo A."/>
            <person name="Mondo S."/>
            <person name="Pangilinan J."/>
            <person name="Riley R."/>
            <person name="Labutti K."/>
            <person name="Andreopoulos B."/>
            <person name="Lipzen A."/>
            <person name="Chen C."/>
            <person name="Yanf M."/>
            <person name="Daum C."/>
            <person name="Ng V."/>
            <person name="Clum A."/>
            <person name="Ohm R."/>
            <person name="Martin F."/>
            <person name="Silar P."/>
            <person name="Natvig D."/>
            <person name="Lalanne C."/>
            <person name="Gautier V."/>
            <person name="Ament-Velasquez S.L."/>
            <person name="Kruys A."/>
            <person name="Hutchinson M.I."/>
            <person name="Powell A.J."/>
            <person name="Barry K."/>
            <person name="Miller A.N."/>
            <person name="Grigoriev I.V."/>
            <person name="Debuchy R."/>
            <person name="Gladieux P."/>
            <person name="Thoren M.H."/>
            <person name="Johannesson H."/>
        </authorList>
    </citation>
    <scope>NUCLEOTIDE SEQUENCE</scope>
    <source>
        <strain evidence="9">CBS 990.96</strain>
    </source>
</reference>
<evidence type="ECO:0000313" key="10">
    <source>
        <dbReference type="Proteomes" id="UP001301958"/>
    </source>
</evidence>
<dbReference type="PANTHER" id="PTHR33048:SF157">
    <property type="entry name" value="INTEGRAL MEMBRANE PROTEIN"/>
    <property type="match status" value="1"/>
</dbReference>
<dbReference type="InterPro" id="IPR052337">
    <property type="entry name" value="SAT4-like"/>
</dbReference>
<comment type="similarity">
    <text evidence="5">Belongs to the SAT4 family.</text>
</comment>
<feature type="region of interest" description="Disordered" evidence="6">
    <location>
        <begin position="300"/>
        <end position="321"/>
    </location>
</feature>
<keyword evidence="3 7" id="KW-1133">Transmembrane helix</keyword>
<reference evidence="9" key="1">
    <citation type="journal article" date="2023" name="Mol. Phylogenet. Evol.">
        <title>Genome-scale phylogeny and comparative genomics of the fungal order Sordariales.</title>
        <authorList>
            <person name="Hensen N."/>
            <person name="Bonometti L."/>
            <person name="Westerberg I."/>
            <person name="Brannstrom I.O."/>
            <person name="Guillou S."/>
            <person name="Cros-Aarteil S."/>
            <person name="Calhoun S."/>
            <person name="Haridas S."/>
            <person name="Kuo A."/>
            <person name="Mondo S."/>
            <person name="Pangilinan J."/>
            <person name="Riley R."/>
            <person name="LaButti K."/>
            <person name="Andreopoulos B."/>
            <person name="Lipzen A."/>
            <person name="Chen C."/>
            <person name="Yan M."/>
            <person name="Daum C."/>
            <person name="Ng V."/>
            <person name="Clum A."/>
            <person name="Steindorff A."/>
            <person name="Ohm R.A."/>
            <person name="Martin F."/>
            <person name="Silar P."/>
            <person name="Natvig D.O."/>
            <person name="Lalanne C."/>
            <person name="Gautier V."/>
            <person name="Ament-Velasquez S.L."/>
            <person name="Kruys A."/>
            <person name="Hutchinson M.I."/>
            <person name="Powell A.J."/>
            <person name="Barry K."/>
            <person name="Miller A.N."/>
            <person name="Grigoriev I.V."/>
            <person name="Debuchy R."/>
            <person name="Gladieux P."/>
            <person name="Hiltunen Thoren M."/>
            <person name="Johannesson H."/>
        </authorList>
    </citation>
    <scope>NUCLEOTIDE SEQUENCE</scope>
    <source>
        <strain evidence="9">CBS 990.96</strain>
    </source>
</reference>
<dbReference type="InterPro" id="IPR049326">
    <property type="entry name" value="Rhodopsin_dom_fungi"/>
</dbReference>